<sequence length="247" mass="27141">MERRLAHRAYRGVQWLQTTGFIIVRRNLGHIIGVALAAAAPAIPAWEAGLGDGQDFGKFLAVILSPTGGFGKFLIVIACLTLPAQSAVTMYSFGVSFMSISWIFMKIPRYVYSVIATAIVIPVSIVGATRFFTTFQEIINLIGYWTASYGAIILTEHFIFRLNNFSRYKVQECWKDPSRLPLGVAAIMAFGLSFALIVPSMDQPWHTGQFAQAGSGDIGLITGFFGASVVYVVLRFVERRVGSKRDA</sequence>
<proteinExistence type="predicted"/>
<dbReference type="Proteomes" id="UP001383192">
    <property type="component" value="Unassembled WGS sequence"/>
</dbReference>
<dbReference type="AlphaFoldDB" id="A0AAW0CIX0"/>
<feature type="transmembrane region" description="Helical" evidence="2">
    <location>
        <begin position="110"/>
        <end position="132"/>
    </location>
</feature>
<dbReference type="PANTHER" id="PTHR31806:SF5">
    <property type="entry name" value="PURINE-CYTOSINE PERMEASE FCY21"/>
    <property type="match status" value="1"/>
</dbReference>
<dbReference type="GO" id="GO:0005886">
    <property type="term" value="C:plasma membrane"/>
    <property type="evidence" value="ECO:0007669"/>
    <property type="project" value="TreeGrafter"/>
</dbReference>
<keyword evidence="1" id="KW-0813">Transport</keyword>
<comment type="caution">
    <text evidence="3">The sequence shown here is derived from an EMBL/GenBank/DDBJ whole genome shotgun (WGS) entry which is preliminary data.</text>
</comment>
<evidence type="ECO:0000256" key="2">
    <source>
        <dbReference type="SAM" id="Phobius"/>
    </source>
</evidence>
<accession>A0AAW0CIX0</accession>
<dbReference type="Gene3D" id="1.10.4160.10">
    <property type="entry name" value="Hydantoin permease"/>
    <property type="match status" value="1"/>
</dbReference>
<keyword evidence="2" id="KW-0812">Transmembrane</keyword>
<feature type="transmembrane region" description="Helical" evidence="2">
    <location>
        <begin position="28"/>
        <end position="46"/>
    </location>
</feature>
<keyword evidence="2" id="KW-0472">Membrane</keyword>
<dbReference type="EMBL" id="JAYKXP010000042">
    <property type="protein sequence ID" value="KAK7038902.1"/>
    <property type="molecule type" value="Genomic_DNA"/>
</dbReference>
<dbReference type="PANTHER" id="PTHR31806">
    <property type="entry name" value="PURINE-CYTOSINE PERMEASE FCY2-RELATED"/>
    <property type="match status" value="1"/>
</dbReference>
<organism evidence="3 4">
    <name type="scientific">Paramarasmius palmivorus</name>
    <dbReference type="NCBI Taxonomy" id="297713"/>
    <lineage>
        <taxon>Eukaryota</taxon>
        <taxon>Fungi</taxon>
        <taxon>Dikarya</taxon>
        <taxon>Basidiomycota</taxon>
        <taxon>Agaricomycotina</taxon>
        <taxon>Agaricomycetes</taxon>
        <taxon>Agaricomycetidae</taxon>
        <taxon>Agaricales</taxon>
        <taxon>Marasmiineae</taxon>
        <taxon>Marasmiaceae</taxon>
        <taxon>Paramarasmius</taxon>
    </lineage>
</organism>
<reference evidence="3 4" key="1">
    <citation type="submission" date="2024-01" db="EMBL/GenBank/DDBJ databases">
        <title>A draft genome for a cacao thread blight-causing isolate of Paramarasmius palmivorus.</title>
        <authorList>
            <person name="Baruah I.K."/>
            <person name="Bukari Y."/>
            <person name="Amoako-Attah I."/>
            <person name="Meinhardt L.W."/>
            <person name="Bailey B.A."/>
            <person name="Cohen S.P."/>
        </authorList>
    </citation>
    <scope>NUCLEOTIDE SEQUENCE [LARGE SCALE GENOMIC DNA]</scope>
    <source>
        <strain evidence="3 4">GH-12</strain>
    </source>
</reference>
<feature type="transmembrane region" description="Helical" evidence="2">
    <location>
        <begin position="218"/>
        <end position="237"/>
    </location>
</feature>
<keyword evidence="2" id="KW-1133">Transmembrane helix</keyword>
<name>A0AAW0CIX0_9AGAR</name>
<feature type="transmembrane region" description="Helical" evidence="2">
    <location>
        <begin position="180"/>
        <end position="198"/>
    </location>
</feature>
<dbReference type="GO" id="GO:0022857">
    <property type="term" value="F:transmembrane transporter activity"/>
    <property type="evidence" value="ECO:0007669"/>
    <property type="project" value="InterPro"/>
</dbReference>
<dbReference type="InterPro" id="IPR026030">
    <property type="entry name" value="Pur-cyt_permease_Fcy2/21/22"/>
</dbReference>
<evidence type="ECO:0000313" key="3">
    <source>
        <dbReference type="EMBL" id="KAK7038902.1"/>
    </source>
</evidence>
<feature type="transmembrane region" description="Helical" evidence="2">
    <location>
        <begin position="138"/>
        <end position="159"/>
    </location>
</feature>
<gene>
    <name evidence="3" type="ORF">VNI00_010536</name>
</gene>
<protein>
    <submittedName>
        <fullName evidence="3">Uncharacterized protein</fullName>
    </submittedName>
</protein>
<evidence type="ECO:0000313" key="4">
    <source>
        <dbReference type="Proteomes" id="UP001383192"/>
    </source>
</evidence>
<evidence type="ECO:0000256" key="1">
    <source>
        <dbReference type="ARBA" id="ARBA00022448"/>
    </source>
</evidence>
<keyword evidence="4" id="KW-1185">Reference proteome</keyword>